<dbReference type="InterPro" id="IPR046896">
    <property type="entry name" value="Cup1-like_N"/>
</dbReference>
<evidence type="ECO:0000259" key="2">
    <source>
        <dbReference type="Pfam" id="PF20263"/>
    </source>
</evidence>
<sequence>MSRPLRLPHPQTPLHLYRHLLREASYLPPIARPYVDSQIKRQFQNHRRSNDDEFTKRRVQQAHRNLRYLRAANAGDAARMRRLMLMAFGRLGRRRRELLADLVHRELPANTEELERYADETSAIASEHRELDWLDRWDLDKLCTFARSQVQASLNNPPRSHITYSQTVPERIIPAENSWGRPLTPKLARTKLKKMWKQVAEKCLPPLPKEEWERLGRIANGKEPGSGWLPPPRRPVAQSADGSTEDVVRTWDWRSYATRPVSVVDKPSNRRNKLLSGDVDDNTPTGDPTPINGQRYTPRSWRRLFANVWQLTSTMEKKPDGKRWNITWGKPKFQAPPASAAMDEFFEHLPTGPESTAQGAIGKR</sequence>
<keyword evidence="4" id="KW-1185">Reference proteome</keyword>
<dbReference type="AlphaFoldDB" id="A0AAN6YSE2"/>
<evidence type="ECO:0000313" key="4">
    <source>
        <dbReference type="Proteomes" id="UP001302812"/>
    </source>
</evidence>
<dbReference type="RefSeq" id="XP_064670301.1">
    <property type="nucleotide sequence ID" value="XM_064812635.1"/>
</dbReference>
<organism evidence="3 4">
    <name type="scientific">Canariomyces notabilis</name>
    <dbReference type="NCBI Taxonomy" id="2074819"/>
    <lineage>
        <taxon>Eukaryota</taxon>
        <taxon>Fungi</taxon>
        <taxon>Dikarya</taxon>
        <taxon>Ascomycota</taxon>
        <taxon>Pezizomycotina</taxon>
        <taxon>Sordariomycetes</taxon>
        <taxon>Sordariomycetidae</taxon>
        <taxon>Sordariales</taxon>
        <taxon>Chaetomiaceae</taxon>
        <taxon>Canariomyces</taxon>
    </lineage>
</organism>
<proteinExistence type="predicted"/>
<name>A0AAN6YSE2_9PEZI</name>
<feature type="domain" description="LYR motif-containing protein Cup1-like N-terminal" evidence="2">
    <location>
        <begin position="16"/>
        <end position="99"/>
    </location>
</feature>
<feature type="compositionally biased region" description="Polar residues" evidence="1">
    <location>
        <begin position="282"/>
        <end position="297"/>
    </location>
</feature>
<gene>
    <name evidence="3" type="ORF">N656DRAFT_73082</name>
</gene>
<accession>A0AAN6YSE2</accession>
<protein>
    <recommendedName>
        <fullName evidence="2">LYR motif-containing protein Cup1-like N-terminal domain-containing protein</fullName>
    </recommendedName>
</protein>
<evidence type="ECO:0000256" key="1">
    <source>
        <dbReference type="SAM" id="MobiDB-lite"/>
    </source>
</evidence>
<comment type="caution">
    <text evidence="3">The sequence shown here is derived from an EMBL/GenBank/DDBJ whole genome shotgun (WGS) entry which is preliminary data.</text>
</comment>
<dbReference type="Pfam" id="PF20263">
    <property type="entry name" value="LYRM2-like"/>
    <property type="match status" value="1"/>
</dbReference>
<feature type="region of interest" description="Disordered" evidence="1">
    <location>
        <begin position="221"/>
        <end position="244"/>
    </location>
</feature>
<reference evidence="3" key="2">
    <citation type="submission" date="2023-05" db="EMBL/GenBank/DDBJ databases">
        <authorList>
            <consortium name="Lawrence Berkeley National Laboratory"/>
            <person name="Steindorff A."/>
            <person name="Hensen N."/>
            <person name="Bonometti L."/>
            <person name="Westerberg I."/>
            <person name="Brannstrom I.O."/>
            <person name="Guillou S."/>
            <person name="Cros-Aarteil S."/>
            <person name="Calhoun S."/>
            <person name="Haridas S."/>
            <person name="Kuo A."/>
            <person name="Mondo S."/>
            <person name="Pangilinan J."/>
            <person name="Riley R."/>
            <person name="Labutti K."/>
            <person name="Andreopoulos B."/>
            <person name="Lipzen A."/>
            <person name="Chen C."/>
            <person name="Yanf M."/>
            <person name="Daum C."/>
            <person name="Ng V."/>
            <person name="Clum A."/>
            <person name="Ohm R."/>
            <person name="Martin F."/>
            <person name="Silar P."/>
            <person name="Natvig D."/>
            <person name="Lalanne C."/>
            <person name="Gautier V."/>
            <person name="Ament-Velasquez S.L."/>
            <person name="Kruys A."/>
            <person name="Hutchinson M.I."/>
            <person name="Powell A.J."/>
            <person name="Barry K."/>
            <person name="Miller A.N."/>
            <person name="Grigoriev I.V."/>
            <person name="Debuchy R."/>
            <person name="Gladieux P."/>
            <person name="Thoren M.H."/>
            <person name="Johannesson H."/>
        </authorList>
    </citation>
    <scope>NUCLEOTIDE SEQUENCE</scope>
    <source>
        <strain evidence="3">CBS 508.74</strain>
    </source>
</reference>
<dbReference type="CDD" id="cd20273">
    <property type="entry name" value="Complex1_LYR_unchar"/>
    <property type="match status" value="1"/>
</dbReference>
<dbReference type="GeneID" id="89936760"/>
<dbReference type="EMBL" id="MU853341">
    <property type="protein sequence ID" value="KAK4112731.1"/>
    <property type="molecule type" value="Genomic_DNA"/>
</dbReference>
<dbReference type="Proteomes" id="UP001302812">
    <property type="component" value="Unassembled WGS sequence"/>
</dbReference>
<evidence type="ECO:0000313" key="3">
    <source>
        <dbReference type="EMBL" id="KAK4112731.1"/>
    </source>
</evidence>
<reference evidence="3" key="1">
    <citation type="journal article" date="2023" name="Mol. Phylogenet. Evol.">
        <title>Genome-scale phylogeny and comparative genomics of the fungal order Sordariales.</title>
        <authorList>
            <person name="Hensen N."/>
            <person name="Bonometti L."/>
            <person name="Westerberg I."/>
            <person name="Brannstrom I.O."/>
            <person name="Guillou S."/>
            <person name="Cros-Aarteil S."/>
            <person name="Calhoun S."/>
            <person name="Haridas S."/>
            <person name="Kuo A."/>
            <person name="Mondo S."/>
            <person name="Pangilinan J."/>
            <person name="Riley R."/>
            <person name="LaButti K."/>
            <person name="Andreopoulos B."/>
            <person name="Lipzen A."/>
            <person name="Chen C."/>
            <person name="Yan M."/>
            <person name="Daum C."/>
            <person name="Ng V."/>
            <person name="Clum A."/>
            <person name="Steindorff A."/>
            <person name="Ohm R.A."/>
            <person name="Martin F."/>
            <person name="Silar P."/>
            <person name="Natvig D.O."/>
            <person name="Lalanne C."/>
            <person name="Gautier V."/>
            <person name="Ament-Velasquez S.L."/>
            <person name="Kruys A."/>
            <person name="Hutchinson M.I."/>
            <person name="Powell A.J."/>
            <person name="Barry K."/>
            <person name="Miller A.N."/>
            <person name="Grigoriev I.V."/>
            <person name="Debuchy R."/>
            <person name="Gladieux P."/>
            <person name="Hiltunen Thoren M."/>
            <person name="Johannesson H."/>
        </authorList>
    </citation>
    <scope>NUCLEOTIDE SEQUENCE</scope>
    <source>
        <strain evidence="3">CBS 508.74</strain>
    </source>
</reference>
<feature type="region of interest" description="Disordered" evidence="1">
    <location>
        <begin position="264"/>
        <end position="297"/>
    </location>
</feature>